<dbReference type="InterPro" id="IPR050188">
    <property type="entry name" value="RluA_PseudoU_synthase"/>
</dbReference>
<dbReference type="EC" id="5.4.99.26" evidence="5"/>
<keyword evidence="2" id="KW-0413">Isomerase</keyword>
<feature type="domain" description="Pseudouridine synthase RsuA/RluA-like" evidence="10">
    <location>
        <begin position="66"/>
        <end position="216"/>
    </location>
</feature>
<name>A0A5Q4VBP3_9BACT</name>
<accession>A0A5Q4VBP3</accession>
<evidence type="ECO:0000256" key="4">
    <source>
        <dbReference type="ARBA" id="ARBA00037670"/>
    </source>
</evidence>
<dbReference type="InterPro" id="IPR006224">
    <property type="entry name" value="PsdUridine_synth_RluA-like_CS"/>
</dbReference>
<evidence type="ECO:0000256" key="3">
    <source>
        <dbReference type="ARBA" id="ARBA00036607"/>
    </source>
</evidence>
<gene>
    <name evidence="11" type="ORF">FIM25_06930</name>
</gene>
<dbReference type="Proteomes" id="UP000321899">
    <property type="component" value="Unassembled WGS sequence"/>
</dbReference>
<comment type="function">
    <text evidence="4">Responsible for synthesis of pseudouridine from uracil-65 in transfer RNAs.</text>
</comment>
<comment type="catalytic activity">
    <reaction evidence="3">
        <text>uridine(65) in tRNA = pseudouridine(65) in tRNA</text>
        <dbReference type="Rhea" id="RHEA:42536"/>
        <dbReference type="Rhea" id="RHEA-COMP:10103"/>
        <dbReference type="Rhea" id="RHEA-COMP:10104"/>
        <dbReference type="ChEBI" id="CHEBI:65314"/>
        <dbReference type="ChEBI" id="CHEBI:65315"/>
        <dbReference type="EC" id="5.4.99.26"/>
    </reaction>
</comment>
<evidence type="ECO:0000256" key="9">
    <source>
        <dbReference type="ARBA" id="ARBA00043049"/>
    </source>
</evidence>
<dbReference type="PROSITE" id="PS01129">
    <property type="entry name" value="PSI_RLU"/>
    <property type="match status" value="1"/>
</dbReference>
<reference evidence="11 12" key="1">
    <citation type="submission" date="2019-06" db="EMBL/GenBank/DDBJ databases">
        <title>Desulfobotulus mexicanus sp. nov., a novel sulfate-reducing bacterium isolated from the sediment of an alkaline crater lake in Mexico.</title>
        <authorList>
            <person name="Hirschler-Rea A."/>
        </authorList>
    </citation>
    <scope>NUCLEOTIDE SEQUENCE [LARGE SCALE GENOMIC DNA]</scope>
    <source>
        <strain evidence="11 12">PAR22N</strain>
    </source>
</reference>
<evidence type="ECO:0000259" key="10">
    <source>
        <dbReference type="Pfam" id="PF00849"/>
    </source>
</evidence>
<evidence type="ECO:0000313" key="12">
    <source>
        <dbReference type="Proteomes" id="UP000321899"/>
    </source>
</evidence>
<evidence type="ECO:0000256" key="5">
    <source>
        <dbReference type="ARBA" id="ARBA00038943"/>
    </source>
</evidence>
<dbReference type="GO" id="GO:0003723">
    <property type="term" value="F:RNA binding"/>
    <property type="evidence" value="ECO:0007669"/>
    <property type="project" value="InterPro"/>
</dbReference>
<evidence type="ECO:0000256" key="1">
    <source>
        <dbReference type="ARBA" id="ARBA00022694"/>
    </source>
</evidence>
<protein>
    <recommendedName>
        <fullName evidence="6">tRNA pseudouridine synthase C</fullName>
        <ecNumber evidence="5">5.4.99.26</ecNumber>
    </recommendedName>
    <alternativeName>
        <fullName evidence="8">tRNA pseudouridine(65) synthase</fullName>
    </alternativeName>
    <alternativeName>
        <fullName evidence="9">tRNA pseudouridylate synthase C</fullName>
    </alternativeName>
    <alternativeName>
        <fullName evidence="7">tRNA-uridine isomerase C</fullName>
    </alternativeName>
</protein>
<evidence type="ECO:0000256" key="2">
    <source>
        <dbReference type="ARBA" id="ARBA00023235"/>
    </source>
</evidence>
<dbReference type="PANTHER" id="PTHR21600">
    <property type="entry name" value="MITOCHONDRIAL RNA PSEUDOURIDINE SYNTHASE"/>
    <property type="match status" value="1"/>
</dbReference>
<evidence type="ECO:0000313" key="11">
    <source>
        <dbReference type="EMBL" id="TYT75119.1"/>
    </source>
</evidence>
<evidence type="ECO:0000256" key="7">
    <source>
        <dbReference type="ARBA" id="ARBA00041803"/>
    </source>
</evidence>
<dbReference type="OrthoDB" id="128480at2"/>
<sequence length="290" mass="33047">MLFDLLSSMINCTRKQKAHPAPVPAGDKRSLHFRNCPEALFFMRRNLHLLEAESEQIKIIYKDEELVAVHKPSGMPVHRGGRESASCTALLQTLRDMLGRHVYPVHRLDRPTSGILVMALTPEAASNLGGQFRRHEVDKAYLALVRGQIPLRGVLSRFLRPEDEKNGLLRFSITRYHRADCVEIPVPMGRVPSRCYSLVELHPETGRSRQIRRHLKSFSHPIIGDTTYGDGRHNRFFREAFDCQRLMLAATLISFLHPHSGHRLHLSVPPSADFCRVLVQLGMEADWAQD</sequence>
<comment type="caution">
    <text evidence="11">The sequence shown here is derived from an EMBL/GenBank/DDBJ whole genome shotgun (WGS) entry which is preliminary data.</text>
</comment>
<dbReference type="Pfam" id="PF00849">
    <property type="entry name" value="PseudoU_synth_2"/>
    <property type="match status" value="1"/>
</dbReference>
<evidence type="ECO:0000256" key="8">
    <source>
        <dbReference type="ARBA" id="ARBA00041975"/>
    </source>
</evidence>
<dbReference type="SUPFAM" id="SSF55120">
    <property type="entry name" value="Pseudouridine synthase"/>
    <property type="match status" value="1"/>
</dbReference>
<dbReference type="AlphaFoldDB" id="A0A5Q4VBP3"/>
<dbReference type="GO" id="GO:0160149">
    <property type="term" value="F:tRNA pseudouridine(65) synthase activity"/>
    <property type="evidence" value="ECO:0007669"/>
    <property type="project" value="UniProtKB-EC"/>
</dbReference>
<evidence type="ECO:0000256" key="6">
    <source>
        <dbReference type="ARBA" id="ARBA00040675"/>
    </source>
</evidence>
<organism evidence="11 12">
    <name type="scientific">Desulfobotulus mexicanus</name>
    <dbReference type="NCBI Taxonomy" id="2586642"/>
    <lineage>
        <taxon>Bacteria</taxon>
        <taxon>Pseudomonadati</taxon>
        <taxon>Thermodesulfobacteriota</taxon>
        <taxon>Desulfobacteria</taxon>
        <taxon>Desulfobacterales</taxon>
        <taxon>Desulfobacteraceae</taxon>
        <taxon>Desulfobotulus</taxon>
    </lineage>
</organism>
<keyword evidence="1" id="KW-0819">tRNA processing</keyword>
<proteinExistence type="predicted"/>
<dbReference type="Gene3D" id="3.30.2350.10">
    <property type="entry name" value="Pseudouridine synthase"/>
    <property type="match status" value="1"/>
</dbReference>
<dbReference type="EMBL" id="VDMB01000006">
    <property type="protein sequence ID" value="TYT75119.1"/>
    <property type="molecule type" value="Genomic_DNA"/>
</dbReference>
<dbReference type="PANTHER" id="PTHR21600:SF56">
    <property type="entry name" value="TRNA PSEUDOURIDINE SYNTHASE C"/>
    <property type="match status" value="1"/>
</dbReference>
<dbReference type="GO" id="GO:0008033">
    <property type="term" value="P:tRNA processing"/>
    <property type="evidence" value="ECO:0007669"/>
    <property type="project" value="UniProtKB-KW"/>
</dbReference>
<dbReference type="GO" id="GO:0000455">
    <property type="term" value="P:enzyme-directed rRNA pseudouridine synthesis"/>
    <property type="evidence" value="ECO:0007669"/>
    <property type="project" value="TreeGrafter"/>
</dbReference>
<keyword evidence="12" id="KW-1185">Reference proteome</keyword>
<dbReference type="InterPro" id="IPR006145">
    <property type="entry name" value="PsdUridine_synth_RsuA/RluA"/>
</dbReference>
<dbReference type="InterPro" id="IPR020103">
    <property type="entry name" value="PsdUridine_synth_cat_dom_sf"/>
</dbReference>